<proteinExistence type="predicted"/>
<name>A0ABQ3N0V8_9BACI</name>
<dbReference type="InterPro" id="IPR011763">
    <property type="entry name" value="COA_CT_C"/>
</dbReference>
<dbReference type="Pfam" id="PF01039">
    <property type="entry name" value="Carboxyl_trans"/>
    <property type="match status" value="1"/>
</dbReference>
<dbReference type="PROSITE" id="PS50980">
    <property type="entry name" value="COA_CT_NTER"/>
    <property type="match status" value="1"/>
</dbReference>
<dbReference type="Gene3D" id="3.90.226.10">
    <property type="entry name" value="2-enoyl-CoA Hydratase, Chain A, domain 1"/>
    <property type="match status" value="2"/>
</dbReference>
<keyword evidence="4" id="KW-1185">Reference proteome</keyword>
<dbReference type="Proteomes" id="UP000637074">
    <property type="component" value="Unassembled WGS sequence"/>
</dbReference>
<evidence type="ECO:0000313" key="3">
    <source>
        <dbReference type="EMBL" id="GHH97500.1"/>
    </source>
</evidence>
<dbReference type="InterPro" id="IPR051047">
    <property type="entry name" value="AccD/PCCB"/>
</dbReference>
<dbReference type="InterPro" id="IPR029045">
    <property type="entry name" value="ClpP/crotonase-like_dom_sf"/>
</dbReference>
<dbReference type="PANTHER" id="PTHR43842">
    <property type="entry name" value="PROPIONYL-COA CARBOXYLASE BETA CHAIN"/>
    <property type="match status" value="1"/>
</dbReference>
<evidence type="ECO:0000259" key="2">
    <source>
        <dbReference type="PROSITE" id="PS50989"/>
    </source>
</evidence>
<sequence>MSTMYEKIDELMDRKLKVKLGGGDNRIEAQHNRGKLTARERIDLLLDEDTFVELNSFIQHRATNFGMDQLEAPGEGVVTGYGKIHGRLVYVFSQDFTVFGGALGEMHALKISRMMDLAAKAGAPVIGLNDSGGARIQEGVEALDGYGHVFYRNAIYSGVVPQISVILGPCAGGAVYSPAITDFVFMVEKTSQMFITGPKVIQAVTGEKISSEDLGGAKVHSSISGCAHFTAESEPEVLEDVRKLISYLPQNSMENPPVEEASIDDGWNDELIDLVPISGTKVYDVCKVVEQVVDNGEFMQVHANFAKNIVVGFGRIDGHSVGIIANQPKVMAGGLDINSSDKLSRFIRFCDSFNIPLITFEDVTGFFPGVNQEHGGIIRHGAKILYAYSEATVPKITVILRKAYGGAYVALNSKAIGADIVFSWPNAEIAVMGPEGAANIIFAKEIEQSEDPALTRAQKIAEYREAFANPYQAAAKGMVDDVIDPRETRKKLKETLEMLRTKKETRPAKKHGNIPL</sequence>
<dbReference type="PANTHER" id="PTHR43842:SF2">
    <property type="entry name" value="PROPIONYL-COA CARBOXYLASE BETA CHAIN, MITOCHONDRIAL"/>
    <property type="match status" value="1"/>
</dbReference>
<dbReference type="SUPFAM" id="SSF52096">
    <property type="entry name" value="ClpP/crotonase"/>
    <property type="match status" value="2"/>
</dbReference>
<reference evidence="3 4" key="1">
    <citation type="journal article" date="2022" name="Int. J. Syst. Evol. Microbiol.">
        <title>Neobacillus kokaensis sp. nov., isolated from soil.</title>
        <authorList>
            <person name="Yuki K."/>
            <person name="Matsubara H."/>
            <person name="Yamaguchi S."/>
        </authorList>
    </citation>
    <scope>NUCLEOTIDE SEQUENCE [LARGE SCALE GENOMIC DNA]</scope>
    <source>
        <strain evidence="3 4">LOB 377</strain>
    </source>
</reference>
<protein>
    <submittedName>
        <fullName evidence="3">Propionyl-CoA carboxylase subunit beta</fullName>
    </submittedName>
</protein>
<organism evidence="3 4">
    <name type="scientific">Neobacillus kokaensis</name>
    <dbReference type="NCBI Taxonomy" id="2759023"/>
    <lineage>
        <taxon>Bacteria</taxon>
        <taxon>Bacillati</taxon>
        <taxon>Bacillota</taxon>
        <taxon>Bacilli</taxon>
        <taxon>Bacillales</taxon>
        <taxon>Bacillaceae</taxon>
        <taxon>Neobacillus</taxon>
    </lineage>
</organism>
<dbReference type="InterPro" id="IPR011762">
    <property type="entry name" value="COA_CT_N"/>
</dbReference>
<gene>
    <name evidence="3" type="ORF">AM1BK_10430</name>
</gene>
<dbReference type="InterPro" id="IPR034733">
    <property type="entry name" value="AcCoA_carboxyl_beta"/>
</dbReference>
<comment type="caution">
    <text evidence="3">The sequence shown here is derived from an EMBL/GenBank/DDBJ whole genome shotgun (WGS) entry which is preliminary data.</text>
</comment>
<evidence type="ECO:0000313" key="4">
    <source>
        <dbReference type="Proteomes" id="UP000637074"/>
    </source>
</evidence>
<accession>A0ABQ3N0V8</accession>
<dbReference type="PROSITE" id="PS50989">
    <property type="entry name" value="COA_CT_CTER"/>
    <property type="match status" value="1"/>
</dbReference>
<dbReference type="EMBL" id="BNDS01000003">
    <property type="protein sequence ID" value="GHH97500.1"/>
    <property type="molecule type" value="Genomic_DNA"/>
</dbReference>
<feature type="domain" description="CoA carboxyltransferase C-terminal" evidence="2">
    <location>
        <begin position="266"/>
        <end position="509"/>
    </location>
</feature>
<feature type="domain" description="CoA carboxyltransferase N-terminal" evidence="1">
    <location>
        <begin position="4"/>
        <end position="260"/>
    </location>
</feature>
<evidence type="ECO:0000259" key="1">
    <source>
        <dbReference type="PROSITE" id="PS50980"/>
    </source>
</evidence>